<accession>A0A1M5D960</accession>
<dbReference type="AlphaFoldDB" id="A0A1M5D960"/>
<gene>
    <name evidence="2" type="ORF">SAMN02787073_2518</name>
</gene>
<reference evidence="3" key="1">
    <citation type="submission" date="2016-11" db="EMBL/GenBank/DDBJ databases">
        <authorList>
            <person name="Varghese N."/>
            <person name="Submissions S."/>
        </authorList>
    </citation>
    <scope>NUCLEOTIDE SEQUENCE [LARGE SCALE GENOMIC DNA]</scope>
    <source>
        <strain evidence="3">YR203</strain>
    </source>
</reference>
<keyword evidence="1" id="KW-0472">Membrane</keyword>
<dbReference type="EMBL" id="FQVE01000003">
    <property type="protein sequence ID" value="SHF63471.1"/>
    <property type="molecule type" value="Genomic_DNA"/>
</dbReference>
<sequence>MKKNETDAKPYQKNKEIKFILSHRYMVLCKLVLNLSFALVMDQLRAIFPDQTNRI</sequence>
<evidence type="ECO:0000256" key="1">
    <source>
        <dbReference type="SAM" id="Phobius"/>
    </source>
</evidence>
<evidence type="ECO:0000313" key="2">
    <source>
        <dbReference type="EMBL" id="SHF63471.1"/>
    </source>
</evidence>
<organism evidence="2 3">
    <name type="scientific">Chryseobacterium vrystaatense</name>
    <dbReference type="NCBI Taxonomy" id="307480"/>
    <lineage>
        <taxon>Bacteria</taxon>
        <taxon>Pseudomonadati</taxon>
        <taxon>Bacteroidota</taxon>
        <taxon>Flavobacteriia</taxon>
        <taxon>Flavobacteriales</taxon>
        <taxon>Weeksellaceae</taxon>
        <taxon>Chryseobacterium group</taxon>
        <taxon>Chryseobacterium</taxon>
    </lineage>
</organism>
<evidence type="ECO:0000313" key="3">
    <source>
        <dbReference type="Proteomes" id="UP000184108"/>
    </source>
</evidence>
<keyword evidence="1" id="KW-1133">Transmembrane helix</keyword>
<dbReference type="Proteomes" id="UP000184108">
    <property type="component" value="Unassembled WGS sequence"/>
</dbReference>
<name>A0A1M5D960_9FLAO</name>
<protein>
    <submittedName>
        <fullName evidence="2">Uncharacterized protein</fullName>
    </submittedName>
</protein>
<proteinExistence type="predicted"/>
<keyword evidence="1" id="KW-0812">Transmembrane</keyword>
<feature type="transmembrane region" description="Helical" evidence="1">
    <location>
        <begin position="21"/>
        <end position="41"/>
    </location>
</feature>